<protein>
    <submittedName>
        <fullName evidence="5">Mandelate racemase</fullName>
    </submittedName>
</protein>
<dbReference type="InterPro" id="IPR036849">
    <property type="entry name" value="Enolase-like_C_sf"/>
</dbReference>
<dbReference type="InterPro" id="IPR046945">
    <property type="entry name" value="RHMD-like"/>
</dbReference>
<keyword evidence="3" id="KW-0460">Magnesium</keyword>
<gene>
    <name evidence="5" type="ORF">D5039_10955</name>
</gene>
<dbReference type="SUPFAM" id="SSF54826">
    <property type="entry name" value="Enolase N-terminal domain-like"/>
    <property type="match status" value="1"/>
</dbReference>
<dbReference type="InterPro" id="IPR029065">
    <property type="entry name" value="Enolase_C-like"/>
</dbReference>
<dbReference type="InterPro" id="IPR029017">
    <property type="entry name" value="Enolase-like_N"/>
</dbReference>
<evidence type="ECO:0000256" key="1">
    <source>
        <dbReference type="ARBA" id="ARBA00001946"/>
    </source>
</evidence>
<keyword evidence="6" id="KW-1185">Reference proteome</keyword>
<keyword evidence="2" id="KW-0479">Metal-binding</keyword>
<evidence type="ECO:0000259" key="4">
    <source>
        <dbReference type="SMART" id="SM00922"/>
    </source>
</evidence>
<feature type="domain" description="Mandelate racemase/muconate lactonizing enzyme C-terminal" evidence="4">
    <location>
        <begin position="161"/>
        <end position="258"/>
    </location>
</feature>
<evidence type="ECO:0000256" key="2">
    <source>
        <dbReference type="ARBA" id="ARBA00022723"/>
    </source>
</evidence>
<dbReference type="Pfam" id="PF13378">
    <property type="entry name" value="MR_MLE_C"/>
    <property type="match status" value="1"/>
</dbReference>
<dbReference type="SFLD" id="SFLDG00179">
    <property type="entry name" value="mandelate_racemase"/>
    <property type="match status" value="1"/>
</dbReference>
<organism evidence="5 6">
    <name type="scientific">Verminephrobacter aporrectodeae subsp. tuberculatae</name>
    <dbReference type="NCBI Taxonomy" id="1110392"/>
    <lineage>
        <taxon>Bacteria</taxon>
        <taxon>Pseudomonadati</taxon>
        <taxon>Pseudomonadota</taxon>
        <taxon>Betaproteobacteria</taxon>
        <taxon>Burkholderiales</taxon>
        <taxon>Comamonadaceae</taxon>
        <taxon>Verminephrobacter</taxon>
    </lineage>
</organism>
<comment type="caution">
    <text evidence="5">The sequence shown here is derived from an EMBL/GenBank/DDBJ whole genome shotgun (WGS) entry which is preliminary data.</text>
</comment>
<evidence type="ECO:0000313" key="5">
    <source>
        <dbReference type="EMBL" id="MCW5321653.1"/>
    </source>
</evidence>
<dbReference type="SUPFAM" id="SSF51604">
    <property type="entry name" value="Enolase C-terminal domain-like"/>
    <property type="match status" value="1"/>
</dbReference>
<evidence type="ECO:0000313" key="6">
    <source>
        <dbReference type="Proteomes" id="UP001208935"/>
    </source>
</evidence>
<dbReference type="SFLD" id="SFLDF00118">
    <property type="entry name" value="D-tartrate_dehydratase"/>
    <property type="match status" value="1"/>
</dbReference>
<dbReference type="Proteomes" id="UP001208935">
    <property type="component" value="Unassembled WGS sequence"/>
</dbReference>
<dbReference type="InterPro" id="IPR013342">
    <property type="entry name" value="Mandelate_racemase_C"/>
</dbReference>
<proteinExistence type="predicted"/>
<reference evidence="6" key="1">
    <citation type="submission" date="2023-07" db="EMBL/GenBank/DDBJ databases">
        <title>Verminephrobacter genomes.</title>
        <authorList>
            <person name="Lund M.B."/>
        </authorList>
    </citation>
    <scope>NUCLEOTIDE SEQUENCE [LARGE SCALE GENOMIC DNA]</scope>
    <source>
        <strain evidence="6">AtM5-05</strain>
    </source>
</reference>
<dbReference type="EMBL" id="QZCW01000002">
    <property type="protein sequence ID" value="MCW5321653.1"/>
    <property type="molecule type" value="Genomic_DNA"/>
</dbReference>
<sequence length="388" mass="42052">MRIVEVRERAIPLQANIKNAVVNFAEHTVSLVALVSDVVREGKPVTGLAFDSIGRFDQSGLLRSRFIPRLQAAAPGSLLSDDGRLFAPEKVLASILRNEKPGGHGDRAHAAAAIELAIWDLNAKLLGIPAWQLIAQHFGVQPVAAMPVYAAGGYYYPEDGIDRLQDEMRRYQDLGYVRFKMKIGGAPLAQDMARIEAVLKVVREPAHLAVDANGRFDTASAIAYGRAMQDFGLRWYEEPGDPLDYALMSELAAAYPHRLATGENLFSAPDVENLARFGGMRRGLDYFQMDPGLGYGLSEFVRMIGALEKHGYSRKELHPHGGHMLALHVVVGLGLGGSEAYPGVFAPFGGYAPGCRVADGCVAPTQAPGFGLEEGPQLLPHITDLLRT</sequence>
<dbReference type="PANTHER" id="PTHR13794:SF58">
    <property type="entry name" value="MITOCHONDRIAL ENOLASE SUPERFAMILY MEMBER 1"/>
    <property type="match status" value="1"/>
</dbReference>
<dbReference type="PANTHER" id="PTHR13794">
    <property type="entry name" value="ENOLASE SUPERFAMILY, MANDELATE RACEMASE"/>
    <property type="match status" value="1"/>
</dbReference>
<dbReference type="SFLD" id="SFLDS00001">
    <property type="entry name" value="Enolase"/>
    <property type="match status" value="1"/>
</dbReference>
<dbReference type="RefSeq" id="WP_265282246.1">
    <property type="nucleotide sequence ID" value="NZ_QZCW01000002.1"/>
</dbReference>
<comment type="cofactor">
    <cofactor evidence="1">
        <name>Mg(2+)</name>
        <dbReference type="ChEBI" id="CHEBI:18420"/>
    </cofactor>
</comment>
<dbReference type="Gene3D" id="3.30.390.10">
    <property type="entry name" value="Enolase-like, N-terminal domain"/>
    <property type="match status" value="1"/>
</dbReference>
<accession>A0ABT3KTL1</accession>
<dbReference type="InterPro" id="IPR034611">
    <property type="entry name" value="D-tartrate_dehydratase"/>
</dbReference>
<dbReference type="Gene3D" id="3.20.20.120">
    <property type="entry name" value="Enolase-like C-terminal domain"/>
    <property type="match status" value="1"/>
</dbReference>
<evidence type="ECO:0000256" key="3">
    <source>
        <dbReference type="ARBA" id="ARBA00022842"/>
    </source>
</evidence>
<dbReference type="SMART" id="SM00922">
    <property type="entry name" value="MR_MLE"/>
    <property type="match status" value="1"/>
</dbReference>
<name>A0ABT3KTL1_9BURK</name>